<dbReference type="Proteomes" id="UP001156627">
    <property type="component" value="Unassembled WGS sequence"/>
</dbReference>
<dbReference type="InterPro" id="IPR010131">
    <property type="entry name" value="MdtP/NodT-like"/>
</dbReference>
<dbReference type="NCBIfam" id="TIGR01845">
    <property type="entry name" value="outer_NodT"/>
    <property type="match status" value="1"/>
</dbReference>
<keyword evidence="2" id="KW-1134">Transmembrane beta strand</keyword>
<keyword evidence="2" id="KW-0812">Transmembrane</keyword>
<dbReference type="SUPFAM" id="SSF56954">
    <property type="entry name" value="Outer membrane efflux proteins (OEP)"/>
    <property type="match status" value="1"/>
</dbReference>
<dbReference type="Gene3D" id="2.20.200.10">
    <property type="entry name" value="Outer membrane efflux proteins (OEP)"/>
    <property type="match status" value="1"/>
</dbReference>
<evidence type="ECO:0000256" key="1">
    <source>
        <dbReference type="ARBA" id="ARBA00007613"/>
    </source>
</evidence>
<keyword evidence="2" id="KW-0472">Membrane</keyword>
<protein>
    <submittedName>
        <fullName evidence="4">Histidine kinase</fullName>
    </submittedName>
</protein>
<feature type="chain" id="PRO_5044956238" evidence="2">
    <location>
        <begin position="27"/>
        <end position="499"/>
    </location>
</feature>
<dbReference type="Gene3D" id="1.20.1600.10">
    <property type="entry name" value="Outer membrane efflux proteins (OEP)"/>
    <property type="match status" value="1"/>
</dbReference>
<dbReference type="Pfam" id="PF02321">
    <property type="entry name" value="OEP"/>
    <property type="match status" value="2"/>
</dbReference>
<sequence>MTMLAKIDLCKGRVHALALGLSLALAGCAVGPDYHRPTPPAAQGYTEEGVPSTTASAPGASGQAQRFEPGVDIPGQWWTLFRSQPLNGLIDDALKHNPDAAAAQAALRAAWENVRAQRGFYLPAVNGSVDPTRQKIAGTLASPAQSGATFYDLTTAQVSVSYTPDVWGANRRTVESLVAQADAQRFQLEATYLTLTSNLVNAAVQEASLRAQIAATQDMIDSQSKILEASKKQLGLGDVSESDVAAQEATLEQTRAGLPPLHKQLALQRDVLAVLSGRTPDQDVSAHFSLDSLQLPQDLPLTLPARLVEQRPDVRVADAQLHAACAQVGVAFAARLPNINITASWGSATDQMHTLFGSGTGFWNIGTAITMPLFDGGTLKHKQRAAEATYKQAAEQYRSTVLSALQNVADTLHALQSDAEAMAATARAEKAAAHSFAIAQKQYAVGDISMVALLNAQVTYRQAELALVQARASRYADTVALFQALGGGWWNRHDVAVAR</sequence>
<name>A0ABQ5X4R3_9GAMM</name>
<keyword evidence="4" id="KW-0808">Transferase</keyword>
<feature type="signal peptide" evidence="2">
    <location>
        <begin position="1"/>
        <end position="26"/>
    </location>
</feature>
<dbReference type="PROSITE" id="PS51257">
    <property type="entry name" value="PROKAR_LIPOPROTEIN"/>
    <property type="match status" value="1"/>
</dbReference>
<dbReference type="PANTHER" id="PTHR30203">
    <property type="entry name" value="OUTER MEMBRANE CATION EFFLUX PROTEIN"/>
    <property type="match status" value="1"/>
</dbReference>
<comment type="subcellular location">
    <subcellularLocation>
        <location evidence="2">Cell outer membrane</location>
        <topology evidence="2">Lipid-anchor</topology>
    </subcellularLocation>
</comment>
<keyword evidence="2" id="KW-0449">Lipoprotein</keyword>
<keyword evidence="2" id="KW-0732">Signal</keyword>
<keyword evidence="5" id="KW-1185">Reference proteome</keyword>
<evidence type="ECO:0000313" key="4">
    <source>
        <dbReference type="EMBL" id="GLQ86609.1"/>
    </source>
</evidence>
<dbReference type="EMBL" id="BSOA01000002">
    <property type="protein sequence ID" value="GLQ86609.1"/>
    <property type="molecule type" value="Genomic_DNA"/>
</dbReference>
<dbReference type="PANTHER" id="PTHR30203:SF33">
    <property type="entry name" value="BLR4455 PROTEIN"/>
    <property type="match status" value="1"/>
</dbReference>
<comment type="similarity">
    <text evidence="1 2">Belongs to the outer membrane factor (OMF) (TC 1.B.17) family.</text>
</comment>
<evidence type="ECO:0000313" key="5">
    <source>
        <dbReference type="Proteomes" id="UP001156627"/>
    </source>
</evidence>
<evidence type="ECO:0000256" key="2">
    <source>
        <dbReference type="RuleBase" id="RU362097"/>
    </source>
</evidence>
<proteinExistence type="inferred from homology"/>
<dbReference type="GO" id="GO:0016301">
    <property type="term" value="F:kinase activity"/>
    <property type="evidence" value="ECO:0007669"/>
    <property type="project" value="UniProtKB-KW"/>
</dbReference>
<accession>A0ABQ5X4R3</accession>
<gene>
    <name evidence="4" type="ORF">GCM10007898_01750</name>
</gene>
<keyword evidence="2" id="KW-0564">Palmitate</keyword>
<organism evidence="4 5">
    <name type="scientific">Dyella flagellata</name>
    <dbReference type="NCBI Taxonomy" id="1867833"/>
    <lineage>
        <taxon>Bacteria</taxon>
        <taxon>Pseudomonadati</taxon>
        <taxon>Pseudomonadota</taxon>
        <taxon>Gammaproteobacteria</taxon>
        <taxon>Lysobacterales</taxon>
        <taxon>Rhodanobacteraceae</taxon>
        <taxon>Dyella</taxon>
    </lineage>
</organism>
<keyword evidence="4" id="KW-0418">Kinase</keyword>
<dbReference type="InterPro" id="IPR003423">
    <property type="entry name" value="OMP_efflux"/>
</dbReference>
<reference evidence="5" key="1">
    <citation type="journal article" date="2019" name="Int. J. Syst. Evol. Microbiol.">
        <title>The Global Catalogue of Microorganisms (GCM) 10K type strain sequencing project: providing services to taxonomists for standard genome sequencing and annotation.</title>
        <authorList>
            <consortium name="The Broad Institute Genomics Platform"/>
            <consortium name="The Broad Institute Genome Sequencing Center for Infectious Disease"/>
            <person name="Wu L."/>
            <person name="Ma J."/>
        </authorList>
    </citation>
    <scope>NUCLEOTIDE SEQUENCE [LARGE SCALE GENOMIC DNA]</scope>
    <source>
        <strain evidence="5">NBRC 111981</strain>
    </source>
</reference>
<comment type="caution">
    <text evidence="4">The sequence shown here is derived from an EMBL/GenBank/DDBJ whole genome shotgun (WGS) entry which is preliminary data.</text>
</comment>
<evidence type="ECO:0000256" key="3">
    <source>
        <dbReference type="SAM" id="MobiDB-lite"/>
    </source>
</evidence>
<feature type="region of interest" description="Disordered" evidence="3">
    <location>
        <begin position="39"/>
        <end position="65"/>
    </location>
</feature>